<organism evidence="2 3">
    <name type="scientific">Stephania cephalantha</name>
    <dbReference type="NCBI Taxonomy" id="152367"/>
    <lineage>
        <taxon>Eukaryota</taxon>
        <taxon>Viridiplantae</taxon>
        <taxon>Streptophyta</taxon>
        <taxon>Embryophyta</taxon>
        <taxon>Tracheophyta</taxon>
        <taxon>Spermatophyta</taxon>
        <taxon>Magnoliopsida</taxon>
        <taxon>Ranunculales</taxon>
        <taxon>Menispermaceae</taxon>
        <taxon>Menispermoideae</taxon>
        <taxon>Cissampelideae</taxon>
        <taxon>Stephania</taxon>
    </lineage>
</organism>
<evidence type="ECO:0000313" key="3">
    <source>
        <dbReference type="Proteomes" id="UP001419268"/>
    </source>
</evidence>
<feature type="region of interest" description="Disordered" evidence="1">
    <location>
        <begin position="258"/>
        <end position="313"/>
    </location>
</feature>
<feature type="compositionally biased region" description="Pro residues" evidence="1">
    <location>
        <begin position="265"/>
        <end position="275"/>
    </location>
</feature>
<dbReference type="EMBL" id="JBBNAG010000001">
    <property type="protein sequence ID" value="KAK9166408.1"/>
    <property type="molecule type" value="Genomic_DNA"/>
</dbReference>
<dbReference type="Proteomes" id="UP001419268">
    <property type="component" value="Unassembled WGS sequence"/>
</dbReference>
<dbReference type="Pfam" id="PF03004">
    <property type="entry name" value="Transposase_24"/>
    <property type="match status" value="1"/>
</dbReference>
<accession>A0AAP0L8C4</accession>
<sequence length="313" mass="35418">MSTFAIETTSFCGICRRSCCLPSLPLKSSPSSELFVAVVYSVPRSRTLDPEGSSLIVQQLSVIDLHYWELFHFKRSVREVAELYGSDKSLPVVEAHHHLSGLHSIALSALERNELGFSGTLWIVLERNKKTNTSERPPTLNELYLHLHTVNHDGVTFIDTRSERFYAKLQRRRQELTQATPDQPVDDEAMYYNVAGKCPRGCVYGFGSSGRKKRRFADPGAITSQMPEMVPHSEFDSVVKQLRQVVAFMQRQFGMTMEGAGLSQPQPPPPPPPPPPHERQQAQTYPVDPPLQQENVDREMQDWLTRDEQLGDT</sequence>
<gene>
    <name evidence="2" type="ORF">Scep_001599</name>
</gene>
<feature type="compositionally biased region" description="Basic and acidic residues" evidence="1">
    <location>
        <begin position="295"/>
        <end position="313"/>
    </location>
</feature>
<evidence type="ECO:0000256" key="1">
    <source>
        <dbReference type="SAM" id="MobiDB-lite"/>
    </source>
</evidence>
<dbReference type="InterPro" id="IPR004252">
    <property type="entry name" value="Probable_transposase_24"/>
</dbReference>
<keyword evidence="3" id="KW-1185">Reference proteome</keyword>
<reference evidence="2 3" key="1">
    <citation type="submission" date="2024-01" db="EMBL/GenBank/DDBJ databases">
        <title>Genome assemblies of Stephania.</title>
        <authorList>
            <person name="Yang L."/>
        </authorList>
    </citation>
    <scope>NUCLEOTIDE SEQUENCE [LARGE SCALE GENOMIC DNA]</scope>
    <source>
        <strain evidence="2">JXDWG</strain>
        <tissue evidence="2">Leaf</tissue>
    </source>
</reference>
<comment type="caution">
    <text evidence="2">The sequence shown here is derived from an EMBL/GenBank/DDBJ whole genome shotgun (WGS) entry which is preliminary data.</text>
</comment>
<evidence type="ECO:0000313" key="2">
    <source>
        <dbReference type="EMBL" id="KAK9166408.1"/>
    </source>
</evidence>
<protein>
    <submittedName>
        <fullName evidence="2">Uncharacterized protein</fullName>
    </submittedName>
</protein>
<proteinExistence type="predicted"/>
<dbReference type="AlphaFoldDB" id="A0AAP0L8C4"/>
<name>A0AAP0L8C4_9MAGN</name>